<organism evidence="1 2">
    <name type="scientific">Desulfoprunum benzoelyticum</name>
    <dbReference type="NCBI Taxonomy" id="1506996"/>
    <lineage>
        <taxon>Bacteria</taxon>
        <taxon>Pseudomonadati</taxon>
        <taxon>Thermodesulfobacteriota</taxon>
        <taxon>Desulfobulbia</taxon>
        <taxon>Desulfobulbales</taxon>
        <taxon>Desulfobulbaceae</taxon>
        <taxon>Desulfoprunum</taxon>
    </lineage>
</organism>
<proteinExistence type="predicted"/>
<dbReference type="RefSeq" id="WP_183351635.1">
    <property type="nucleotide sequence ID" value="NZ_JACHEO010000015.1"/>
</dbReference>
<keyword evidence="2" id="KW-1185">Reference proteome</keyword>
<reference evidence="1 2" key="1">
    <citation type="submission" date="2020-08" db="EMBL/GenBank/DDBJ databases">
        <title>Genomic Encyclopedia of Type Strains, Phase IV (KMG-IV): sequencing the most valuable type-strain genomes for metagenomic binning, comparative biology and taxonomic classification.</title>
        <authorList>
            <person name="Goeker M."/>
        </authorList>
    </citation>
    <scope>NUCLEOTIDE SEQUENCE [LARGE SCALE GENOMIC DNA]</scope>
    <source>
        <strain evidence="1 2">DSM 28570</strain>
    </source>
</reference>
<dbReference type="AlphaFoldDB" id="A0A840UVE8"/>
<evidence type="ECO:0000313" key="2">
    <source>
        <dbReference type="Proteomes" id="UP000539642"/>
    </source>
</evidence>
<gene>
    <name evidence="1" type="ORF">HNQ81_002553</name>
</gene>
<dbReference type="EMBL" id="JACHEO010000015">
    <property type="protein sequence ID" value="MBB5348813.1"/>
    <property type="molecule type" value="Genomic_DNA"/>
</dbReference>
<comment type="caution">
    <text evidence="1">The sequence shown here is derived from an EMBL/GenBank/DDBJ whole genome shotgun (WGS) entry which is preliminary data.</text>
</comment>
<dbReference type="Proteomes" id="UP000539642">
    <property type="component" value="Unassembled WGS sequence"/>
</dbReference>
<sequence>MVDVAVVWLQYNRRAPIVFDLGQMAQFFIAGGGDFLHVRKRSLAATGALAKSGRSADATVSVYNITIIVEKSKAAATG</sequence>
<evidence type="ECO:0000313" key="1">
    <source>
        <dbReference type="EMBL" id="MBB5348813.1"/>
    </source>
</evidence>
<name>A0A840UVE8_9BACT</name>
<protein>
    <submittedName>
        <fullName evidence="1">Uncharacterized protein</fullName>
    </submittedName>
</protein>
<accession>A0A840UVE8</accession>